<evidence type="ECO:0000259" key="1">
    <source>
        <dbReference type="Pfam" id="PF13649"/>
    </source>
</evidence>
<accession>A0A7I9VDQ4</accession>
<organism evidence="2 3">
    <name type="scientific">Gordonia spumicola</name>
    <dbReference type="NCBI Taxonomy" id="589161"/>
    <lineage>
        <taxon>Bacteria</taxon>
        <taxon>Bacillati</taxon>
        <taxon>Actinomycetota</taxon>
        <taxon>Actinomycetes</taxon>
        <taxon>Mycobacteriales</taxon>
        <taxon>Gordoniaceae</taxon>
        <taxon>Gordonia</taxon>
    </lineage>
</organism>
<comment type="caution">
    <text evidence="2">The sequence shown here is derived from an EMBL/GenBank/DDBJ whole genome shotgun (WGS) entry which is preliminary data.</text>
</comment>
<dbReference type="GO" id="GO:0032259">
    <property type="term" value="P:methylation"/>
    <property type="evidence" value="ECO:0007669"/>
    <property type="project" value="UniProtKB-KW"/>
</dbReference>
<keyword evidence="2" id="KW-0489">Methyltransferase</keyword>
<gene>
    <name evidence="2" type="ORF">nbrc107696_35960</name>
</gene>
<dbReference type="PANTHER" id="PTHR42912">
    <property type="entry name" value="METHYLTRANSFERASE"/>
    <property type="match status" value="1"/>
</dbReference>
<keyword evidence="2" id="KW-0808">Transferase</keyword>
<dbReference type="EMBL" id="BJOV01000005">
    <property type="protein sequence ID" value="GEE03150.1"/>
    <property type="molecule type" value="Genomic_DNA"/>
</dbReference>
<name>A0A7I9VDQ4_9ACTN</name>
<keyword evidence="3" id="KW-1185">Reference proteome</keyword>
<proteinExistence type="predicted"/>
<evidence type="ECO:0000313" key="2">
    <source>
        <dbReference type="EMBL" id="GEE03150.1"/>
    </source>
</evidence>
<dbReference type="OrthoDB" id="9805171at2"/>
<reference evidence="3" key="1">
    <citation type="submission" date="2019-06" db="EMBL/GenBank/DDBJ databases">
        <title>Gordonia isolated from sludge of a wastewater treatment plant.</title>
        <authorList>
            <person name="Tamura T."/>
            <person name="Aoyama K."/>
            <person name="Kang Y."/>
            <person name="Saito S."/>
            <person name="Akiyama N."/>
            <person name="Yazawa K."/>
            <person name="Gonoi T."/>
            <person name="Mikami Y."/>
        </authorList>
    </citation>
    <scope>NUCLEOTIDE SEQUENCE [LARGE SCALE GENOMIC DNA]</scope>
    <source>
        <strain evidence="3">NBRC 107696</strain>
    </source>
</reference>
<dbReference type="InterPro" id="IPR050508">
    <property type="entry name" value="Methyltransf_Superfamily"/>
</dbReference>
<dbReference type="AlphaFoldDB" id="A0A7I9VDQ4"/>
<protein>
    <submittedName>
        <fullName evidence="2">Methyltransferase</fullName>
    </submittedName>
</protein>
<dbReference type="Pfam" id="PF13649">
    <property type="entry name" value="Methyltransf_25"/>
    <property type="match status" value="1"/>
</dbReference>
<dbReference type="Gene3D" id="3.40.50.150">
    <property type="entry name" value="Vaccinia Virus protein VP39"/>
    <property type="match status" value="1"/>
</dbReference>
<dbReference type="InterPro" id="IPR041698">
    <property type="entry name" value="Methyltransf_25"/>
</dbReference>
<dbReference type="InterPro" id="IPR029063">
    <property type="entry name" value="SAM-dependent_MTases_sf"/>
</dbReference>
<feature type="domain" description="Methyltransferase" evidence="1">
    <location>
        <begin position="58"/>
        <end position="150"/>
    </location>
</feature>
<sequence length="274" mass="29631">MSHSTQPDATDLPLADRRIEDVPGHWLLARLGKRVLRPGGAAMTENMLDDADLADADVLEIAPGLGKTATSILDRSPRSYTGIESDPAAAELTTTAIDCNGRVLEGDAASTGLDAESVDAVVGEAMLTMQTDKHKAEIIAEAFRVMRPGGRYAIHELALEPDTLDEATTTEIRRALARSIKVNARPLTEAEWRALLTDAGFVVDRVRFAPMALLEARRMIADEGVLQTLRIARNIITSPPARRRVLAMRSVFVEHKSHMAAISIIAVKPDGRAA</sequence>
<dbReference type="CDD" id="cd02440">
    <property type="entry name" value="AdoMet_MTases"/>
    <property type="match status" value="1"/>
</dbReference>
<dbReference type="Proteomes" id="UP000444960">
    <property type="component" value="Unassembled WGS sequence"/>
</dbReference>
<dbReference type="GO" id="GO:0008168">
    <property type="term" value="F:methyltransferase activity"/>
    <property type="evidence" value="ECO:0007669"/>
    <property type="project" value="UniProtKB-KW"/>
</dbReference>
<dbReference type="PANTHER" id="PTHR42912:SF95">
    <property type="entry name" value="METHYLTRANSFERASE TYPE 11 DOMAIN-CONTAINING PROTEIN"/>
    <property type="match status" value="1"/>
</dbReference>
<dbReference type="RefSeq" id="WP_161896701.1">
    <property type="nucleotide sequence ID" value="NZ_BJOV01000005.1"/>
</dbReference>
<evidence type="ECO:0000313" key="3">
    <source>
        <dbReference type="Proteomes" id="UP000444960"/>
    </source>
</evidence>
<dbReference type="SUPFAM" id="SSF53335">
    <property type="entry name" value="S-adenosyl-L-methionine-dependent methyltransferases"/>
    <property type="match status" value="1"/>
</dbReference>